<proteinExistence type="inferred from homology"/>
<evidence type="ECO:0000313" key="3">
    <source>
        <dbReference type="EMBL" id="HGQ73797.1"/>
    </source>
</evidence>
<dbReference type="EMBL" id="DTBP01000014">
    <property type="protein sequence ID" value="HGQ73797.1"/>
    <property type="molecule type" value="Genomic_DNA"/>
</dbReference>
<name>A0A7C4JLW0_STAMA</name>
<accession>A0A7C4JLW0</accession>
<reference evidence="3" key="1">
    <citation type="journal article" date="2020" name="mSystems">
        <title>Genome- and Community-Level Interaction Insights into Carbon Utilization and Element Cycling Functions of Hydrothermarchaeota in Hydrothermal Sediment.</title>
        <authorList>
            <person name="Zhou Z."/>
            <person name="Liu Y."/>
            <person name="Xu W."/>
            <person name="Pan J."/>
            <person name="Luo Z.H."/>
            <person name="Li M."/>
        </authorList>
    </citation>
    <scope>NUCLEOTIDE SEQUENCE [LARGE SCALE GENOMIC DNA]</scope>
    <source>
        <strain evidence="2">SpSt-638</strain>
        <strain evidence="3">SpSt-648</strain>
    </source>
</reference>
<protein>
    <submittedName>
        <fullName evidence="3">HypC/HybG/HupF family hydrogenase formation chaperone</fullName>
    </submittedName>
</protein>
<dbReference type="SUPFAM" id="SSF159127">
    <property type="entry name" value="HupF/HypC-like"/>
    <property type="match status" value="1"/>
</dbReference>
<dbReference type="Pfam" id="PF01455">
    <property type="entry name" value="HupF_HypC"/>
    <property type="match status" value="1"/>
</dbReference>
<dbReference type="AlphaFoldDB" id="A0A7C4JLW0"/>
<organism evidence="3">
    <name type="scientific">Staphylothermus marinus</name>
    <dbReference type="NCBI Taxonomy" id="2280"/>
    <lineage>
        <taxon>Archaea</taxon>
        <taxon>Thermoproteota</taxon>
        <taxon>Thermoprotei</taxon>
        <taxon>Desulfurococcales</taxon>
        <taxon>Desulfurococcaceae</taxon>
        <taxon>Staphylothermus</taxon>
    </lineage>
</organism>
<evidence type="ECO:0000313" key="2">
    <source>
        <dbReference type="EMBL" id="HGQ59890.1"/>
    </source>
</evidence>
<dbReference type="EMBL" id="DTBE01000105">
    <property type="protein sequence ID" value="HGQ59890.1"/>
    <property type="molecule type" value="Genomic_DNA"/>
</dbReference>
<sequence length="97" mass="10747">MCWGTLAVVIDVEGELARIDYGDGILREAVIGVTEDRIRRGDIVIVHAGVIVSKITREGLLEQMRFLEETLGEGFEELLMKYSNILVLADKISGGDR</sequence>
<dbReference type="InterPro" id="IPR001109">
    <property type="entry name" value="Hydrogenase_HupF/HypC"/>
</dbReference>
<comment type="similarity">
    <text evidence="1">Belongs to the HupF/HypC family.</text>
</comment>
<dbReference type="Gene3D" id="2.30.30.140">
    <property type="match status" value="1"/>
</dbReference>
<comment type="caution">
    <text evidence="3">The sequence shown here is derived from an EMBL/GenBank/DDBJ whole genome shotgun (WGS) entry which is preliminary data.</text>
</comment>
<gene>
    <name evidence="2" type="ORF">ENU09_04175</name>
    <name evidence="3" type="ORF">ENU20_01800</name>
</gene>
<evidence type="ECO:0000256" key="1">
    <source>
        <dbReference type="ARBA" id="ARBA00006018"/>
    </source>
</evidence>